<dbReference type="SUPFAM" id="SSF56003">
    <property type="entry name" value="Molybdenum cofactor-binding domain"/>
    <property type="match status" value="2"/>
</dbReference>
<evidence type="ECO:0000259" key="3">
    <source>
        <dbReference type="SMART" id="SM01008"/>
    </source>
</evidence>
<dbReference type="InterPro" id="IPR046867">
    <property type="entry name" value="AldOxase/xan_DH_MoCoBD2"/>
</dbReference>
<dbReference type="EMBL" id="JAHWXP010000003">
    <property type="protein sequence ID" value="MBY8337770.1"/>
    <property type="molecule type" value="Genomic_DNA"/>
</dbReference>
<name>A0ABS7PFC5_9SPHN</name>
<feature type="region of interest" description="Disordered" evidence="1">
    <location>
        <begin position="214"/>
        <end position="243"/>
    </location>
</feature>
<comment type="caution">
    <text evidence="4">The sequence shown here is derived from an EMBL/GenBank/DDBJ whole genome shotgun (WGS) entry which is preliminary data.</text>
</comment>
<feature type="domain" description="Aldehyde oxidase/xanthine dehydrogenase a/b hammerhead" evidence="3">
    <location>
        <begin position="254"/>
        <end position="332"/>
    </location>
</feature>
<dbReference type="InterPro" id="IPR037165">
    <property type="entry name" value="AldOxase/xan_DH_Mopterin-bd_sf"/>
</dbReference>
<evidence type="ECO:0000256" key="2">
    <source>
        <dbReference type="SAM" id="Phobius"/>
    </source>
</evidence>
<sequence>MTVLRRDAPARRGFHVSRRGVLAGAAAGGGLVVAYLLLPQRFDAPLKPGEGEAGFNAWIKIATDGVITVAVPQCEMGQGVTTLIPQLAAMELGADWRQIAVEPAPPAGAYPNLALASHWAPLWMAGGADLASDPDSLLARRFAERTRFTATAAGTTLASYEIPVREAAATARAMLIAEAAARWDIAPEQCRATEGFVIAGNRRLRFADLAEGASRRDPPSVAPLLSEEPAEAPTGAGTGGDTAFPRLDLPAKVDGTFLFAGDIRLPGMAFVAIRQGPLAKARLKSFDRKAAANMRGLLGIVKANRWLAAAGETWWAAERALAAMKPIFALADPADSDTIANALSQGLAKGPAQRIALIGASEVVDGKPTVTRRYDVAPAVHAPIETASATAWLKDGKLTLWIASQAPERARVAAARAVGIGVEDVVLVPMAAGGSFDARLDHTHAIQAAVIARELDRPVQLVWSRWQEMIGSPPRAPAAAEISARLGRDGSIIALKTTIAIPPFMREQGARLFDNRTTIAAREETAGQADPLALSGAVPDYEIPNLAVDHVPVSIGLPVARMRGGGDALTAFFTESFIDELAEALGREKLSYRVAMLGPDLKMVEVLQRAARLAEWNGGEVASGQGLACHKMTLGTRTGRIACVAEARAGEGGVRVTRLSAAVDIGRIVNLDLARQQIEGGLIYGLSLAVGSAIGFHGGLPTTSRLAGLNLPTLADSPQIAVEFVASDDPPFDPGELGTVIAAPAIANALSSATGQRFRSLPLDLASAQPSGGGAS</sequence>
<gene>
    <name evidence="4" type="ORF">KYN89_12025</name>
</gene>
<keyword evidence="2" id="KW-0812">Transmembrane</keyword>
<evidence type="ECO:0000256" key="1">
    <source>
        <dbReference type="SAM" id="MobiDB-lite"/>
    </source>
</evidence>
<proteinExistence type="predicted"/>
<dbReference type="PANTHER" id="PTHR47495">
    <property type="entry name" value="ALDEHYDE DEHYDROGENASE"/>
    <property type="match status" value="1"/>
</dbReference>
<dbReference type="InterPro" id="IPR006311">
    <property type="entry name" value="TAT_signal"/>
</dbReference>
<dbReference type="InterPro" id="IPR052516">
    <property type="entry name" value="N-heterocyclic_Hydroxylase"/>
</dbReference>
<dbReference type="Proteomes" id="UP000759298">
    <property type="component" value="Unassembled WGS sequence"/>
</dbReference>
<dbReference type="SMART" id="SM01008">
    <property type="entry name" value="Ald_Xan_dh_C"/>
    <property type="match status" value="1"/>
</dbReference>
<organism evidence="4 5">
    <name type="scientific">Alteriqipengyuania abyssalis</name>
    <dbReference type="NCBI Taxonomy" id="2860200"/>
    <lineage>
        <taxon>Bacteria</taxon>
        <taxon>Pseudomonadati</taxon>
        <taxon>Pseudomonadota</taxon>
        <taxon>Alphaproteobacteria</taxon>
        <taxon>Sphingomonadales</taxon>
        <taxon>Erythrobacteraceae</taxon>
        <taxon>Alteriqipengyuania</taxon>
    </lineage>
</organism>
<dbReference type="RefSeq" id="WP_222825280.1">
    <property type="nucleotide sequence ID" value="NZ_JAHWXP010000003.1"/>
</dbReference>
<feature type="compositionally biased region" description="Low complexity" evidence="1">
    <location>
        <begin position="231"/>
        <end position="243"/>
    </location>
</feature>
<dbReference type="PROSITE" id="PS51318">
    <property type="entry name" value="TAT"/>
    <property type="match status" value="1"/>
</dbReference>
<accession>A0ABS7PFC5</accession>
<dbReference type="InterPro" id="IPR012368">
    <property type="entry name" value="OxRdtase_Mopterin-bd_su_IorB"/>
</dbReference>
<dbReference type="PIRSF" id="PIRSF036389">
    <property type="entry name" value="IOR_B"/>
    <property type="match status" value="1"/>
</dbReference>
<keyword evidence="2" id="KW-0472">Membrane</keyword>
<dbReference type="InterPro" id="IPR000674">
    <property type="entry name" value="Ald_Oxase/Xan_DH_a/b"/>
</dbReference>
<evidence type="ECO:0000313" key="5">
    <source>
        <dbReference type="Proteomes" id="UP000759298"/>
    </source>
</evidence>
<keyword evidence="5" id="KW-1185">Reference proteome</keyword>
<dbReference type="PANTHER" id="PTHR47495:SF1">
    <property type="entry name" value="BLL3820 PROTEIN"/>
    <property type="match status" value="1"/>
</dbReference>
<evidence type="ECO:0000313" key="4">
    <source>
        <dbReference type="EMBL" id="MBY8337770.1"/>
    </source>
</evidence>
<keyword evidence="2" id="KW-1133">Transmembrane helix</keyword>
<dbReference type="Gene3D" id="3.90.1170.50">
    <property type="entry name" value="Aldehyde oxidase/xanthine dehydrogenase, a/b hammerhead"/>
    <property type="match status" value="1"/>
</dbReference>
<protein>
    <submittedName>
        <fullName evidence="4">Molybdopterin-dependent oxidoreductase</fullName>
    </submittedName>
</protein>
<reference evidence="4 5" key="1">
    <citation type="submission" date="2021-07" db="EMBL/GenBank/DDBJ databases">
        <title>Alteriqipengyuania abyssalis NZ-12B nov, sp.nov isolated from deep sea sponge in pacific ocean.</title>
        <authorList>
            <person name="Tareen S."/>
            <person name="Wink J."/>
        </authorList>
    </citation>
    <scope>NUCLEOTIDE SEQUENCE [LARGE SCALE GENOMIC DNA]</scope>
    <source>
        <strain evidence="4 5">NZ-12B</strain>
    </source>
</reference>
<dbReference type="InterPro" id="IPR008274">
    <property type="entry name" value="AldOxase/xan_DH_MoCoBD1"/>
</dbReference>
<dbReference type="Pfam" id="PF20256">
    <property type="entry name" value="MoCoBD_2"/>
    <property type="match status" value="2"/>
</dbReference>
<feature type="transmembrane region" description="Helical" evidence="2">
    <location>
        <begin position="21"/>
        <end position="38"/>
    </location>
</feature>
<dbReference type="Pfam" id="PF02738">
    <property type="entry name" value="MoCoBD_1"/>
    <property type="match status" value="1"/>
</dbReference>
<dbReference type="Gene3D" id="3.30.365.10">
    <property type="entry name" value="Aldehyde oxidase/xanthine dehydrogenase, molybdopterin binding domain"/>
    <property type="match status" value="4"/>
</dbReference>